<comment type="caution">
    <text evidence="1">The sequence shown here is derived from an EMBL/GenBank/DDBJ whole genome shotgun (WGS) entry which is preliminary data.</text>
</comment>
<sequence>MTDTNLQPTSRVALSFLKDRVTHFKIGIIANEEWVTRYINQDFHKQFRMMKSTYWVLVDTVRPYYPVKWCQRDLSLPVCVRHSSIGHSNFGHSRFWTRKKIHAVHLNTVYLDTVHLDTKMRTVNLDIVNCPPFVWTPLIAHRSFGHRQLPTVRLDTVQLDTVNCPPFVWTPSIAHRSFGHRSIGHRQLPTVRLDTV</sequence>
<dbReference type="PaxDb" id="67767-A0A0J7KGK6"/>
<evidence type="ECO:0000313" key="1">
    <source>
        <dbReference type="EMBL" id="KMQ89548.1"/>
    </source>
</evidence>
<organism evidence="1 2">
    <name type="scientific">Lasius niger</name>
    <name type="common">Black garden ant</name>
    <dbReference type="NCBI Taxonomy" id="67767"/>
    <lineage>
        <taxon>Eukaryota</taxon>
        <taxon>Metazoa</taxon>
        <taxon>Ecdysozoa</taxon>
        <taxon>Arthropoda</taxon>
        <taxon>Hexapoda</taxon>
        <taxon>Insecta</taxon>
        <taxon>Pterygota</taxon>
        <taxon>Neoptera</taxon>
        <taxon>Endopterygota</taxon>
        <taxon>Hymenoptera</taxon>
        <taxon>Apocrita</taxon>
        <taxon>Aculeata</taxon>
        <taxon>Formicoidea</taxon>
        <taxon>Formicidae</taxon>
        <taxon>Formicinae</taxon>
        <taxon>Lasius</taxon>
        <taxon>Lasius</taxon>
    </lineage>
</organism>
<dbReference type="EMBL" id="LBMM01007646">
    <property type="protein sequence ID" value="KMQ89548.1"/>
    <property type="molecule type" value="Genomic_DNA"/>
</dbReference>
<keyword evidence="2" id="KW-1185">Reference proteome</keyword>
<dbReference type="AlphaFoldDB" id="A0A0J7KGK6"/>
<gene>
    <name evidence="1" type="ORF">RF55_10812</name>
</gene>
<accession>A0A0J7KGK6</accession>
<reference evidence="1 2" key="1">
    <citation type="submission" date="2015-04" db="EMBL/GenBank/DDBJ databases">
        <title>Lasius niger genome sequencing.</title>
        <authorList>
            <person name="Konorov E.A."/>
            <person name="Nikitin M.A."/>
            <person name="Kirill M.V."/>
            <person name="Chang P."/>
        </authorList>
    </citation>
    <scope>NUCLEOTIDE SEQUENCE [LARGE SCALE GENOMIC DNA]</scope>
    <source>
        <tissue evidence="1">Whole</tissue>
    </source>
</reference>
<evidence type="ECO:0000313" key="2">
    <source>
        <dbReference type="Proteomes" id="UP000036403"/>
    </source>
</evidence>
<proteinExistence type="predicted"/>
<dbReference type="Proteomes" id="UP000036403">
    <property type="component" value="Unassembled WGS sequence"/>
</dbReference>
<protein>
    <submittedName>
        <fullName evidence="1">Phosphoadenylylsulfate reductase</fullName>
    </submittedName>
</protein>
<name>A0A0J7KGK6_LASNI</name>